<evidence type="ECO:0000256" key="1">
    <source>
        <dbReference type="SAM" id="SignalP"/>
    </source>
</evidence>
<accession>A0A1B7LWF2</accession>
<dbReference type="AlphaFoldDB" id="A0A1B7LWF2"/>
<feature type="signal peptide" evidence="1">
    <location>
        <begin position="1"/>
        <end position="22"/>
    </location>
</feature>
<dbReference type="STRING" id="1837282.A6F49_16090"/>
<evidence type="ECO:0000313" key="3">
    <source>
        <dbReference type="Proteomes" id="UP000078292"/>
    </source>
</evidence>
<sequence length="307" mass="32920">MRLAGLAAAALVVVGCSGQATVETNQLTIMTTSLALDEATSLAVAEYLQTHGVEVDIQHHHAPAQVFDALETETPEDHAVMGIVSAPQDQQAEERTVEVPEDVEIVAQAPAELGFVASASSITAANFARTVVNAEDPEEPMVDACAQQTWFHPQLAEESLDVISDALAEEGCEPTFEAVETLNAETYGSLIEQLIVEPDTVVMLRGLDPAISDQGLETLDVETQHWPNSNIVAVSGTEVDEALADQVSAVLDVLDSEAATTLLRGYYNAQTSVSDLQYEVDDAIRYWLAQSDLIDPDTVINITDDNE</sequence>
<reference evidence="2 3" key="1">
    <citation type="submission" date="2016-04" db="EMBL/GenBank/DDBJ databases">
        <title>First whole genome shotgun sequence of the bacterium Enteractinococcus sp. strain UASWS1574.</title>
        <authorList>
            <person name="Crovadore J."/>
            <person name="Chablais R."/>
            <person name="Lefort F."/>
        </authorList>
    </citation>
    <scope>NUCLEOTIDE SEQUENCE [LARGE SCALE GENOMIC DNA]</scope>
    <source>
        <strain evidence="2 3">UASWS1574</strain>
    </source>
</reference>
<proteinExistence type="predicted"/>
<protein>
    <recommendedName>
        <fullName evidence="4">ABC-type glycine betaine transport system substrate-binding domain-containing protein</fullName>
    </recommendedName>
</protein>
<evidence type="ECO:0008006" key="4">
    <source>
        <dbReference type="Google" id="ProtNLM"/>
    </source>
</evidence>
<keyword evidence="1" id="KW-0732">Signal</keyword>
<dbReference type="PROSITE" id="PS51257">
    <property type="entry name" value="PROKAR_LIPOPROTEIN"/>
    <property type="match status" value="1"/>
</dbReference>
<evidence type="ECO:0000313" key="2">
    <source>
        <dbReference type="EMBL" id="OAV59372.1"/>
    </source>
</evidence>
<organism evidence="2 3">
    <name type="scientific">Enteractinococcus helveticum</name>
    <dbReference type="NCBI Taxonomy" id="1837282"/>
    <lineage>
        <taxon>Bacteria</taxon>
        <taxon>Bacillati</taxon>
        <taxon>Actinomycetota</taxon>
        <taxon>Actinomycetes</taxon>
        <taxon>Micrococcales</taxon>
        <taxon>Micrococcaceae</taxon>
    </lineage>
</organism>
<feature type="chain" id="PRO_5039295673" description="ABC-type glycine betaine transport system substrate-binding domain-containing protein" evidence="1">
    <location>
        <begin position="23"/>
        <end position="307"/>
    </location>
</feature>
<keyword evidence="3" id="KW-1185">Reference proteome</keyword>
<dbReference type="EMBL" id="LXEY01000022">
    <property type="protein sequence ID" value="OAV59372.1"/>
    <property type="molecule type" value="Genomic_DNA"/>
</dbReference>
<name>A0A1B7LWF2_9MICC</name>
<gene>
    <name evidence="2" type="ORF">A6F49_16090</name>
</gene>
<dbReference type="Proteomes" id="UP000078292">
    <property type="component" value="Unassembled WGS sequence"/>
</dbReference>
<comment type="caution">
    <text evidence="2">The sequence shown here is derived from an EMBL/GenBank/DDBJ whole genome shotgun (WGS) entry which is preliminary data.</text>
</comment>